<proteinExistence type="predicted"/>
<protein>
    <recommendedName>
        <fullName evidence="4">Cell surface glycoprotein</fullName>
    </recommendedName>
</protein>
<name>A0ABD5UCU2_9EURY</name>
<keyword evidence="3" id="KW-1185">Reference proteome</keyword>
<sequence length="265" mass="27450">METSLTRRYYLALAGSTALLPLAGCAESTEGNESGGDDGETNQSSGVSEDGTLGTGNGNNDTGDDTGDDTENDSDLDGSGSSAGESYSFEGSGTDTSDEFEVSGGVVTVDFTHDGERNFIAEALAVEGDELDDRILVNEIGAVEGGQANRLGSGPYQLNVDADGEWTIELAQPGTDGAEDAPVDLSGSGNQYEGPYAFSGVTEVSGTHEGERNFIVEAYAVEGDTLDDRILINEIGSTEASTSERLDGIYYLNVQADGGWTLSAE</sequence>
<organism evidence="2 3">
    <name type="scientific">Halomarina ordinaria</name>
    <dbReference type="NCBI Taxonomy" id="3033939"/>
    <lineage>
        <taxon>Archaea</taxon>
        <taxon>Methanobacteriati</taxon>
        <taxon>Methanobacteriota</taxon>
        <taxon>Stenosarchaea group</taxon>
        <taxon>Halobacteria</taxon>
        <taxon>Halobacteriales</taxon>
        <taxon>Natronomonadaceae</taxon>
        <taxon>Halomarina</taxon>
    </lineage>
</organism>
<evidence type="ECO:0000256" key="1">
    <source>
        <dbReference type="SAM" id="MobiDB-lite"/>
    </source>
</evidence>
<reference evidence="2 3" key="1">
    <citation type="journal article" date="2019" name="Int. J. Syst. Evol. Microbiol.">
        <title>The Global Catalogue of Microorganisms (GCM) 10K type strain sequencing project: providing services to taxonomists for standard genome sequencing and annotation.</title>
        <authorList>
            <consortium name="The Broad Institute Genomics Platform"/>
            <consortium name="The Broad Institute Genome Sequencing Center for Infectious Disease"/>
            <person name="Wu L."/>
            <person name="Ma J."/>
        </authorList>
    </citation>
    <scope>NUCLEOTIDE SEQUENCE [LARGE SCALE GENOMIC DNA]</scope>
    <source>
        <strain evidence="2 3">PSRA2</strain>
    </source>
</reference>
<dbReference type="Proteomes" id="UP001596406">
    <property type="component" value="Unassembled WGS sequence"/>
</dbReference>
<dbReference type="RefSeq" id="WP_304448398.1">
    <property type="nucleotide sequence ID" value="NZ_JARRAH010000001.1"/>
</dbReference>
<evidence type="ECO:0008006" key="4">
    <source>
        <dbReference type="Google" id="ProtNLM"/>
    </source>
</evidence>
<evidence type="ECO:0000313" key="2">
    <source>
        <dbReference type="EMBL" id="MFC6836718.1"/>
    </source>
</evidence>
<gene>
    <name evidence="2" type="ORF">ACFQHK_09355</name>
</gene>
<accession>A0ABD5UCU2</accession>
<feature type="compositionally biased region" description="Low complexity" evidence="1">
    <location>
        <begin position="77"/>
        <end position="86"/>
    </location>
</feature>
<dbReference type="EMBL" id="JBHSXM010000001">
    <property type="protein sequence ID" value="MFC6836718.1"/>
    <property type="molecule type" value="Genomic_DNA"/>
</dbReference>
<comment type="caution">
    <text evidence="2">The sequence shown here is derived from an EMBL/GenBank/DDBJ whole genome shotgun (WGS) entry which is preliminary data.</text>
</comment>
<evidence type="ECO:0000313" key="3">
    <source>
        <dbReference type="Proteomes" id="UP001596406"/>
    </source>
</evidence>
<feature type="region of interest" description="Disordered" evidence="1">
    <location>
        <begin position="25"/>
        <end position="100"/>
    </location>
</feature>
<feature type="compositionally biased region" description="Acidic residues" evidence="1">
    <location>
        <begin position="62"/>
        <end position="76"/>
    </location>
</feature>
<dbReference type="AlphaFoldDB" id="A0ABD5UCU2"/>